<dbReference type="GO" id="GO:0003735">
    <property type="term" value="F:structural constituent of ribosome"/>
    <property type="evidence" value="ECO:0007669"/>
    <property type="project" value="TreeGrafter"/>
</dbReference>
<comment type="similarity">
    <text evidence="1">Belongs to the bacterial ribosomal protein bL21 family.</text>
</comment>
<organism evidence="4 5">
    <name type="scientific">Fonsecaea erecta</name>
    <dbReference type="NCBI Taxonomy" id="1367422"/>
    <lineage>
        <taxon>Eukaryota</taxon>
        <taxon>Fungi</taxon>
        <taxon>Dikarya</taxon>
        <taxon>Ascomycota</taxon>
        <taxon>Pezizomycotina</taxon>
        <taxon>Eurotiomycetes</taxon>
        <taxon>Chaetothyriomycetidae</taxon>
        <taxon>Chaetothyriales</taxon>
        <taxon>Herpotrichiellaceae</taxon>
        <taxon>Fonsecaea</taxon>
    </lineage>
</organism>
<dbReference type="Proteomes" id="UP000078343">
    <property type="component" value="Unassembled WGS sequence"/>
</dbReference>
<dbReference type="GO" id="GO:0005762">
    <property type="term" value="C:mitochondrial large ribosomal subunit"/>
    <property type="evidence" value="ECO:0007669"/>
    <property type="project" value="TreeGrafter"/>
</dbReference>
<dbReference type="AlphaFoldDB" id="A0A178Z6X0"/>
<dbReference type="EMBL" id="LVYI01000011">
    <property type="protein sequence ID" value="OAP55514.1"/>
    <property type="molecule type" value="Genomic_DNA"/>
</dbReference>
<comment type="caution">
    <text evidence="4">The sequence shown here is derived from an EMBL/GenBank/DDBJ whole genome shotgun (WGS) entry which is preliminary data.</text>
</comment>
<evidence type="ECO:0000256" key="2">
    <source>
        <dbReference type="ARBA" id="ARBA00044129"/>
    </source>
</evidence>
<feature type="region of interest" description="Disordered" evidence="3">
    <location>
        <begin position="95"/>
        <end position="144"/>
    </location>
</feature>
<sequence>MCRLCGRVVKCIFDSMPSRVPSSSSVPRLSNSSRSLHHPPQTRSHHHHRHVSSRTLVQSALNIPTKPLGVAAVGVPPPSFLLPFRARLHQARTLQSATTPVSQFQNTPPETIIPPPSYPPGDRTTNPQTPSPSSSPLAAAAAAATDTVPTTTITSVPPPLARPLVLSRSLQTLLPKLHAQTPHYVVAHVHRFPYLVTAGDVVRLPFHMKGVAPGDVLRLNRASVLGSRDYTLKAGTAARLFECRVRVLGVETQPMTLTEKKKRRNRHRKIVRSKHRYTLCRVMQVRVKSLDELLRAEKGAVLLEGGSQEEN</sequence>
<dbReference type="RefSeq" id="XP_018688881.1">
    <property type="nucleotide sequence ID" value="XM_018841993.1"/>
</dbReference>
<dbReference type="OrthoDB" id="5994at2759"/>
<feature type="compositionally biased region" description="Basic residues" evidence="3">
    <location>
        <begin position="43"/>
        <end position="52"/>
    </location>
</feature>
<name>A0A178Z6X0_9EURO</name>
<evidence type="ECO:0000313" key="5">
    <source>
        <dbReference type="Proteomes" id="UP000078343"/>
    </source>
</evidence>
<evidence type="ECO:0000256" key="3">
    <source>
        <dbReference type="SAM" id="MobiDB-lite"/>
    </source>
</evidence>
<evidence type="ECO:0000313" key="4">
    <source>
        <dbReference type="EMBL" id="OAP55514.1"/>
    </source>
</evidence>
<feature type="compositionally biased region" description="Low complexity" evidence="3">
    <location>
        <begin position="124"/>
        <end position="144"/>
    </location>
</feature>
<reference evidence="4 5" key="1">
    <citation type="submission" date="2016-04" db="EMBL/GenBank/DDBJ databases">
        <title>Draft genome of Fonsecaea erecta CBS 125763.</title>
        <authorList>
            <person name="Weiss V.A."/>
            <person name="Vicente V.A."/>
            <person name="Raittz R.T."/>
            <person name="Moreno L.F."/>
            <person name="De Souza E.M."/>
            <person name="Pedrosa F.O."/>
            <person name="Steffens M.B."/>
            <person name="Faoro H."/>
            <person name="Tadra-Sfeir M.Z."/>
            <person name="Najafzadeh M.J."/>
            <person name="Felipe M.S."/>
            <person name="Teixeira M."/>
            <person name="Sun J."/>
            <person name="Xi L."/>
            <person name="Gomes R."/>
            <person name="De Azevedo C.M."/>
            <person name="Salgado C.G."/>
            <person name="Da Silva M.B."/>
            <person name="Nascimento M.F."/>
            <person name="Queiroz-Telles F."/>
            <person name="Attili D.S."/>
            <person name="Gorbushina A."/>
        </authorList>
    </citation>
    <scope>NUCLEOTIDE SEQUENCE [LARGE SCALE GENOMIC DNA]</scope>
    <source>
        <strain evidence="4 5">CBS 125763</strain>
    </source>
</reference>
<accession>A0A178Z6X0</accession>
<evidence type="ECO:0000256" key="1">
    <source>
        <dbReference type="ARBA" id="ARBA00008563"/>
    </source>
</evidence>
<feature type="region of interest" description="Disordered" evidence="3">
    <location>
        <begin position="18"/>
        <end position="56"/>
    </location>
</feature>
<feature type="compositionally biased region" description="Polar residues" evidence="3">
    <location>
        <begin position="95"/>
        <end position="106"/>
    </location>
</feature>
<dbReference type="GeneID" id="30014655"/>
<feature type="compositionally biased region" description="Low complexity" evidence="3">
    <location>
        <begin position="18"/>
        <end position="42"/>
    </location>
</feature>
<keyword evidence="5" id="KW-1185">Reference proteome</keyword>
<dbReference type="Pfam" id="PF00829">
    <property type="entry name" value="Ribosomal_L21p"/>
    <property type="match status" value="1"/>
</dbReference>
<dbReference type="PANTHER" id="PTHR21349:SF0">
    <property type="entry name" value="LARGE RIBOSOMAL SUBUNIT PROTEIN BL21M"/>
    <property type="match status" value="1"/>
</dbReference>
<dbReference type="InterPro" id="IPR028909">
    <property type="entry name" value="bL21-like"/>
</dbReference>
<dbReference type="STRING" id="1367422.A0A178Z6X0"/>
<dbReference type="PANTHER" id="PTHR21349">
    <property type="entry name" value="50S RIBOSOMAL PROTEIN L21"/>
    <property type="match status" value="1"/>
</dbReference>
<dbReference type="SUPFAM" id="SSF141091">
    <property type="entry name" value="L21p-like"/>
    <property type="match status" value="1"/>
</dbReference>
<dbReference type="InterPro" id="IPR036164">
    <property type="entry name" value="bL21-like_sf"/>
</dbReference>
<gene>
    <name evidence="4" type="ORF">AYL99_10487</name>
</gene>
<proteinExistence type="inferred from homology"/>
<protein>
    <recommendedName>
        <fullName evidence="2">Large ribosomal subunit protein bL21m</fullName>
    </recommendedName>
</protein>